<evidence type="ECO:0000313" key="2">
    <source>
        <dbReference type="EMBL" id="KYM83554.1"/>
    </source>
</evidence>
<keyword evidence="3" id="KW-1185">Reference proteome</keyword>
<feature type="region of interest" description="Disordered" evidence="1">
    <location>
        <begin position="31"/>
        <end position="64"/>
    </location>
</feature>
<evidence type="ECO:0000313" key="3">
    <source>
        <dbReference type="Proteomes" id="UP000078540"/>
    </source>
</evidence>
<proteinExistence type="predicted"/>
<feature type="compositionally biased region" description="Basic and acidic residues" evidence="1">
    <location>
        <begin position="31"/>
        <end position="49"/>
    </location>
</feature>
<sequence>MRLMKYSSPSCHSSRSLAPYIIQEGEGGCIERKGTERGPGIEEGRERAGSFHRGNCEDGMDVGRGSGRMVTSVGRLVGSGRQCRSSARVEDRGIKGMGLLTSVTTTFDHGDNCPGIRSIDHAWNLSRIVDMMDRTDGSEGKFADEAKGDIFCDALHVNTDQSARRLISEMILNQFEGGERSAGAEGRLVQQAGAGEGRRNAYGQMRDISSRLIINSIECPLIDIMLLQRDQSWLNDGGNAIGPARIVEFEISKQEPTSSFALSSLVKGDFVYVNVYILSNVTRGKSFLCFLQIFR</sequence>
<reference evidence="2 3" key="1">
    <citation type="submission" date="2015-09" db="EMBL/GenBank/DDBJ databases">
        <title>Atta colombica WGS genome.</title>
        <authorList>
            <person name="Nygaard S."/>
            <person name="Hu H."/>
            <person name="Boomsma J."/>
            <person name="Zhang G."/>
        </authorList>
    </citation>
    <scope>NUCLEOTIDE SEQUENCE [LARGE SCALE GENOMIC DNA]</scope>
    <source>
        <strain evidence="2">Treedump-2</strain>
        <tissue evidence="2">Whole body</tissue>
    </source>
</reference>
<dbReference type="EMBL" id="KQ976488">
    <property type="protein sequence ID" value="KYM83554.1"/>
    <property type="molecule type" value="Genomic_DNA"/>
</dbReference>
<dbReference type="Proteomes" id="UP000078540">
    <property type="component" value="Unassembled WGS sequence"/>
</dbReference>
<protein>
    <submittedName>
        <fullName evidence="2">Uncharacterized protein</fullName>
    </submittedName>
</protein>
<name>A0A195BHC4_9HYME</name>
<organism evidence="2 3">
    <name type="scientific">Atta colombica</name>
    <dbReference type="NCBI Taxonomy" id="520822"/>
    <lineage>
        <taxon>Eukaryota</taxon>
        <taxon>Metazoa</taxon>
        <taxon>Ecdysozoa</taxon>
        <taxon>Arthropoda</taxon>
        <taxon>Hexapoda</taxon>
        <taxon>Insecta</taxon>
        <taxon>Pterygota</taxon>
        <taxon>Neoptera</taxon>
        <taxon>Endopterygota</taxon>
        <taxon>Hymenoptera</taxon>
        <taxon>Apocrita</taxon>
        <taxon>Aculeata</taxon>
        <taxon>Formicoidea</taxon>
        <taxon>Formicidae</taxon>
        <taxon>Myrmicinae</taxon>
        <taxon>Atta</taxon>
    </lineage>
</organism>
<dbReference type="AlphaFoldDB" id="A0A195BHC4"/>
<accession>A0A195BHC4</accession>
<gene>
    <name evidence="2" type="ORF">ALC53_05954</name>
</gene>
<evidence type="ECO:0000256" key="1">
    <source>
        <dbReference type="SAM" id="MobiDB-lite"/>
    </source>
</evidence>